<gene>
    <name evidence="1" type="ORF">CCV52592_1381</name>
</gene>
<evidence type="ECO:0000313" key="1">
    <source>
        <dbReference type="EMBL" id="EAU00481.1"/>
    </source>
</evidence>
<dbReference type="OrthoDB" id="5362273at2"/>
<keyword evidence="2" id="KW-1185">Reference proteome</keyword>
<dbReference type="STRING" id="360105.CCV52592_1381"/>
<proteinExistence type="predicted"/>
<name>A7GY06_CAMC5</name>
<reference evidence="1" key="1">
    <citation type="submission" date="2016-07" db="EMBL/GenBank/DDBJ databases">
        <title>Comparative genomics of the Campylobacter concisus group.</title>
        <authorList>
            <person name="Miller W.G."/>
            <person name="Yee E."/>
            <person name="Chapman M.H."/>
            <person name="Huynh S."/>
            <person name="Bono J.L."/>
            <person name="On S.L.W."/>
            <person name="StLeger J."/>
            <person name="Foster G."/>
            <person name="Parker C.T."/>
        </authorList>
    </citation>
    <scope>NUCLEOTIDE SEQUENCE</scope>
    <source>
        <strain evidence="1">525.92</strain>
    </source>
</reference>
<dbReference type="RefSeq" id="WP_011992180.1">
    <property type="nucleotide sequence ID" value="NC_009715.2"/>
</dbReference>
<dbReference type="InterPro" id="IPR009078">
    <property type="entry name" value="Ferritin-like_SF"/>
</dbReference>
<organism evidence="1 2">
    <name type="scientific">Campylobacter curvus (strain 525.92)</name>
    <dbReference type="NCBI Taxonomy" id="360105"/>
    <lineage>
        <taxon>Bacteria</taxon>
        <taxon>Pseudomonadati</taxon>
        <taxon>Campylobacterota</taxon>
        <taxon>Epsilonproteobacteria</taxon>
        <taxon>Campylobacterales</taxon>
        <taxon>Campylobacteraceae</taxon>
        <taxon>Campylobacter</taxon>
    </lineage>
</organism>
<dbReference type="AlphaFoldDB" id="A7GY06"/>
<evidence type="ECO:0000313" key="2">
    <source>
        <dbReference type="Proteomes" id="UP000006380"/>
    </source>
</evidence>
<dbReference type="SUPFAM" id="SSF47240">
    <property type="entry name" value="Ferritin-like"/>
    <property type="match status" value="1"/>
</dbReference>
<dbReference type="Proteomes" id="UP000006380">
    <property type="component" value="Chromosome"/>
</dbReference>
<dbReference type="EMBL" id="CP000767">
    <property type="protein sequence ID" value="EAU00481.1"/>
    <property type="molecule type" value="Genomic_DNA"/>
</dbReference>
<protein>
    <submittedName>
        <fullName evidence="1">Uncharacterized protein</fullName>
    </submittedName>
</protein>
<dbReference type="HOGENOM" id="CLU_1275749_0_0_7"/>
<dbReference type="KEGG" id="ccv:CCV52592_1381"/>
<accession>A7GY06</accession>
<sequence length="218" mass="24335">MHDELLSAAYISEKNAQILYESVSAFGEIFSEISSIRSGAIELIKKYAQAKGLKLDDTDAPNAFLTPNSFEDALICALNYEIQLNKMYENFTSDLDDEELKDLFFRLWATSNNEYIPALKQNLARCLNKKTQAKEEANLENLGQNLLQSGYENILNEYQKSFNEVSEGLQSIASGNADKAQLAKILNNPNFSFFSGLALGALGISMMDKISQKDKSDE</sequence>